<organism evidence="2">
    <name type="scientific">Iconisemion striatum</name>
    <dbReference type="NCBI Taxonomy" id="60296"/>
    <lineage>
        <taxon>Eukaryota</taxon>
        <taxon>Metazoa</taxon>
        <taxon>Chordata</taxon>
        <taxon>Craniata</taxon>
        <taxon>Vertebrata</taxon>
        <taxon>Euteleostomi</taxon>
        <taxon>Actinopterygii</taxon>
        <taxon>Neopterygii</taxon>
        <taxon>Teleostei</taxon>
        <taxon>Neoteleostei</taxon>
        <taxon>Acanthomorphata</taxon>
        <taxon>Ovalentaria</taxon>
        <taxon>Atherinomorphae</taxon>
        <taxon>Cyprinodontiformes</taxon>
        <taxon>Nothobranchiidae</taxon>
        <taxon>Iconisemion</taxon>
    </lineage>
</organism>
<reference evidence="2" key="2">
    <citation type="submission" date="2016-06" db="EMBL/GenBank/DDBJ databases">
        <title>The genome of a short-lived fish provides insights into sex chromosome evolution and the genetic control of aging.</title>
        <authorList>
            <person name="Reichwald K."/>
            <person name="Felder M."/>
            <person name="Petzold A."/>
            <person name="Koch P."/>
            <person name="Groth M."/>
            <person name="Platzer M."/>
        </authorList>
    </citation>
    <scope>NUCLEOTIDE SEQUENCE</scope>
    <source>
        <tissue evidence="2">Brain</tissue>
    </source>
</reference>
<dbReference type="Pfam" id="PF07163">
    <property type="entry name" value="Pex26"/>
    <property type="match status" value="1"/>
</dbReference>
<evidence type="ECO:0000256" key="1">
    <source>
        <dbReference type="SAM" id="MobiDB-lite"/>
    </source>
</evidence>
<dbReference type="PANTHER" id="PTHR16262">
    <property type="entry name" value="PEROXISOME ASSEMBLY PROTEIN 26"/>
    <property type="match status" value="1"/>
</dbReference>
<dbReference type="EMBL" id="HADW01011114">
    <property type="protein sequence ID" value="SBP12514.1"/>
    <property type="molecule type" value="Transcribed_RNA"/>
</dbReference>
<dbReference type="GO" id="GO:0045046">
    <property type="term" value="P:protein import into peroxisome membrane"/>
    <property type="evidence" value="ECO:0007669"/>
    <property type="project" value="InterPro"/>
</dbReference>
<proteinExistence type="predicted"/>
<evidence type="ECO:0000313" key="2">
    <source>
        <dbReference type="EMBL" id="SBP12514.1"/>
    </source>
</evidence>
<dbReference type="GO" id="GO:0005778">
    <property type="term" value="C:peroxisomal membrane"/>
    <property type="evidence" value="ECO:0007669"/>
    <property type="project" value="InterPro"/>
</dbReference>
<accession>A0A1A7X3Z4</accession>
<feature type="region of interest" description="Disordered" evidence="1">
    <location>
        <begin position="202"/>
        <end position="222"/>
    </location>
</feature>
<dbReference type="AlphaFoldDB" id="A0A1A7X3Z4"/>
<gene>
    <name evidence="2" type="primary">PEX26</name>
</gene>
<dbReference type="GO" id="GO:0044877">
    <property type="term" value="F:protein-containing complex binding"/>
    <property type="evidence" value="ECO:0007669"/>
    <property type="project" value="InterPro"/>
</dbReference>
<protein>
    <submittedName>
        <fullName evidence="2">Peroxisomal biogenesis factor 26</fullName>
    </submittedName>
</protein>
<dbReference type="InterPro" id="IPR010797">
    <property type="entry name" value="Pex26"/>
</dbReference>
<dbReference type="PANTHER" id="PTHR16262:SF2">
    <property type="entry name" value="PEROXISOME ASSEMBLY PROTEIN 26"/>
    <property type="match status" value="1"/>
</dbReference>
<reference evidence="2" key="1">
    <citation type="submission" date="2016-05" db="EMBL/GenBank/DDBJ databases">
        <authorList>
            <person name="Lavstsen T."/>
            <person name="Jespersen J.S."/>
        </authorList>
    </citation>
    <scope>NUCLEOTIDE SEQUENCE</scope>
    <source>
        <tissue evidence="2">Brain</tissue>
    </source>
</reference>
<dbReference type="GO" id="GO:0051117">
    <property type="term" value="F:ATPase binding"/>
    <property type="evidence" value="ECO:0007669"/>
    <property type="project" value="TreeGrafter"/>
</dbReference>
<dbReference type="GO" id="GO:0016558">
    <property type="term" value="P:protein import into peroxisome matrix"/>
    <property type="evidence" value="ECO:0007669"/>
    <property type="project" value="TreeGrafter"/>
</dbReference>
<name>A0A1A7X3Z4_9TELE</name>
<sequence>MSSGVMSSCSNGSFGSDFSPPPSSLSQMFSMLDSAAELMMVHRDFHAALDTCNGGLESLACMELEESRCEELKVAFCMLGVQALAELNQWHGVFSWVLQQYEHLEIIPAKIMQTCVLLYSKVGEPGVMQEATRVWLHCSSNCKAAGFRTVAELYLLHILLPLGHLEEAQELISGEVGRTAFTEDQRQTALDAVEEKARQNEELVLNPRSPQESDAVAHPASTQGTVMRKLEAMLRFLYRKCLLTGSGSFPLRRVFLAAVLLYMLFLRLDPAHPSSFMWISKLLQLIRQMWRSMFAPYYQALT</sequence>